<evidence type="ECO:0000256" key="7">
    <source>
        <dbReference type="ARBA" id="ARBA00022989"/>
    </source>
</evidence>
<dbReference type="CDD" id="cd04105">
    <property type="entry name" value="SR_beta"/>
    <property type="match status" value="1"/>
</dbReference>
<dbReference type="SUPFAM" id="SSF52540">
    <property type="entry name" value="P-loop containing nucleoside triphosphate hydrolases"/>
    <property type="match status" value="1"/>
</dbReference>
<evidence type="ECO:0000313" key="12">
    <source>
        <dbReference type="Proteomes" id="UP000019384"/>
    </source>
</evidence>
<reference evidence="11" key="2">
    <citation type="submission" date="2014-02" db="EMBL/GenBank/DDBJ databases">
        <title>Complete DNA sequence of /Kuraishia capsulata/ illustrates novel genomic features among budding yeasts (/Saccharomycotina/).</title>
        <authorList>
            <person name="Morales L."/>
            <person name="Noel B."/>
            <person name="Porcel B."/>
            <person name="Marcet-Houben M."/>
            <person name="Hullo M-F."/>
            <person name="Sacerdot C."/>
            <person name="Tekaia F."/>
            <person name="Leh-Louis V."/>
            <person name="Despons L."/>
            <person name="Khanna V."/>
            <person name="Aury J-M."/>
            <person name="Barbe V."/>
            <person name="Couloux A."/>
            <person name="Labadie K."/>
            <person name="Pelletier E."/>
            <person name="Souciet J-L."/>
            <person name="Boekhout T."/>
            <person name="Gabaldon T."/>
            <person name="Wincker P."/>
            <person name="Dujon B."/>
        </authorList>
    </citation>
    <scope>NUCLEOTIDE SEQUENCE</scope>
    <source>
        <strain evidence="11">CBS 1993</strain>
    </source>
</reference>
<evidence type="ECO:0000256" key="8">
    <source>
        <dbReference type="ARBA" id="ARBA00023134"/>
    </source>
</evidence>
<keyword evidence="5" id="KW-0547">Nucleotide-binding</keyword>
<dbReference type="EMBL" id="HG793125">
    <property type="protein sequence ID" value="CDK24351.1"/>
    <property type="molecule type" value="Genomic_DNA"/>
</dbReference>
<evidence type="ECO:0000256" key="9">
    <source>
        <dbReference type="ARBA" id="ARBA00023136"/>
    </source>
</evidence>
<keyword evidence="6" id="KW-0256">Endoplasmic reticulum</keyword>
<dbReference type="Proteomes" id="UP000019384">
    <property type="component" value="Unassembled WGS sequence"/>
</dbReference>
<dbReference type="Pfam" id="PF09439">
    <property type="entry name" value="SRPRB"/>
    <property type="match status" value="1"/>
</dbReference>
<keyword evidence="7" id="KW-1133">Transmembrane helix</keyword>
<dbReference type="HOGENOM" id="CLU_091084_1_0_1"/>
<evidence type="ECO:0000256" key="10">
    <source>
        <dbReference type="ARBA" id="ARBA00023170"/>
    </source>
</evidence>
<dbReference type="Gene3D" id="3.40.50.300">
    <property type="entry name" value="P-loop containing nucleotide triphosphate hydrolases"/>
    <property type="match status" value="1"/>
</dbReference>
<evidence type="ECO:0000256" key="5">
    <source>
        <dbReference type="ARBA" id="ARBA00022741"/>
    </source>
</evidence>
<name>W6MFI4_9ASCO</name>
<keyword evidence="9" id="KW-0472">Membrane</keyword>
<dbReference type="GeneID" id="34517756"/>
<evidence type="ECO:0000256" key="4">
    <source>
        <dbReference type="ARBA" id="ARBA00022692"/>
    </source>
</evidence>
<evidence type="ECO:0000256" key="3">
    <source>
        <dbReference type="ARBA" id="ARBA00020256"/>
    </source>
</evidence>
<dbReference type="AlphaFoldDB" id="W6MFI4"/>
<gene>
    <name evidence="11" type="ORF">KUCA_T00000312001</name>
</gene>
<evidence type="ECO:0000313" key="11">
    <source>
        <dbReference type="EMBL" id="CDK24351.1"/>
    </source>
</evidence>
<keyword evidence="12" id="KW-1185">Reference proteome</keyword>
<evidence type="ECO:0000256" key="6">
    <source>
        <dbReference type="ARBA" id="ARBA00022824"/>
    </source>
</evidence>
<keyword evidence="10" id="KW-0675">Receptor</keyword>
<evidence type="ECO:0000256" key="2">
    <source>
        <dbReference type="ARBA" id="ARBA00005619"/>
    </source>
</evidence>
<proteinExistence type="inferred from homology"/>
<dbReference type="GO" id="GO:0005789">
    <property type="term" value="C:endoplasmic reticulum membrane"/>
    <property type="evidence" value="ECO:0007669"/>
    <property type="project" value="UniProtKB-SubCell"/>
</dbReference>
<protein>
    <recommendedName>
        <fullName evidence="3">Signal recognition particle receptor subunit beta</fullName>
    </recommendedName>
</protein>
<dbReference type="GO" id="GO:0005525">
    <property type="term" value="F:GTP binding"/>
    <property type="evidence" value="ECO:0007669"/>
    <property type="project" value="UniProtKB-KW"/>
</dbReference>
<keyword evidence="4" id="KW-0812">Transmembrane</keyword>
<comment type="subcellular location">
    <subcellularLocation>
        <location evidence="1">Endoplasmic reticulum membrane</location>
        <topology evidence="1">Single-pass membrane protein</topology>
    </subcellularLocation>
</comment>
<dbReference type="OrthoDB" id="41266at2759"/>
<keyword evidence="8" id="KW-0342">GTP-binding</keyword>
<evidence type="ECO:0000256" key="1">
    <source>
        <dbReference type="ARBA" id="ARBA00004389"/>
    </source>
</evidence>
<dbReference type="RefSeq" id="XP_022456368.1">
    <property type="nucleotide sequence ID" value="XM_022604840.1"/>
</dbReference>
<reference evidence="11" key="1">
    <citation type="submission" date="2013-12" db="EMBL/GenBank/DDBJ databases">
        <authorList>
            <person name="Genoscope - CEA"/>
        </authorList>
    </citation>
    <scope>NUCLEOTIDE SEQUENCE</scope>
    <source>
        <strain evidence="11">CBS 1993</strain>
    </source>
</reference>
<dbReference type="InterPro" id="IPR019009">
    <property type="entry name" value="SRP_receptor_beta_su"/>
</dbReference>
<dbReference type="STRING" id="1382522.W6MFI4"/>
<dbReference type="InterPro" id="IPR027417">
    <property type="entry name" value="P-loop_NTPase"/>
</dbReference>
<organism evidence="11 12">
    <name type="scientific">Kuraishia capsulata CBS 1993</name>
    <dbReference type="NCBI Taxonomy" id="1382522"/>
    <lineage>
        <taxon>Eukaryota</taxon>
        <taxon>Fungi</taxon>
        <taxon>Dikarya</taxon>
        <taxon>Ascomycota</taxon>
        <taxon>Saccharomycotina</taxon>
        <taxon>Pichiomycetes</taxon>
        <taxon>Pichiales</taxon>
        <taxon>Pichiaceae</taxon>
        <taxon>Kuraishia</taxon>
    </lineage>
</organism>
<accession>W6MFI4</accession>
<sequence length="242" mass="26922">MDYIYIITALLGLVILLAWVFLSGRTSFGTDSPTFAIVGPVGSGKTVLFELLTNHVLPVGTVMSQVPTIELAYTVPSAPGTFTLIDYPGHPKLQQLYLHANLRDPAFVRKLKGILFVVDSASFSKEYCELAARQMLDIFKATEGRPDGVDMVVCCNRCDLFTSKKPTRIRTMLEEEIETQRKLEAKSLGKVSDGVEELDDLIGSQQRFSFASLEGNVDFVEGNCYKNNVGKWEEWVQERGVN</sequence>
<comment type="similarity">
    <text evidence="2">Belongs to the SRP receptor beta subunit family.</text>
</comment>